<dbReference type="Gene3D" id="3.30.70.560">
    <property type="entry name" value="7,8-Dihydro-6-hydroxymethylpterin-pyrophosphokinase HPPK"/>
    <property type="match status" value="1"/>
</dbReference>
<keyword evidence="9" id="KW-0289">Folate biosynthesis</keyword>
<keyword evidence="7" id="KW-0418">Kinase</keyword>
<reference evidence="14" key="3">
    <citation type="submission" date="2021-09" db="EMBL/GenBank/DDBJ databases">
        <authorList>
            <person name="Gilroy R."/>
        </authorList>
    </citation>
    <scope>NUCLEOTIDE SEQUENCE</scope>
    <source>
        <strain evidence="14">CHK175-13533</strain>
    </source>
</reference>
<keyword evidence="6" id="KW-0547">Nucleotide-binding</keyword>
<comment type="pathway">
    <text evidence="1">Cofactor biosynthesis; tetrahydrofolate biosynthesis; 2-amino-4-hydroxy-6-hydroxymethyl-7,8-dihydropteridine diphosphate from 7,8-dihydroneopterin triphosphate: step 4/4.</text>
</comment>
<dbReference type="Pfam" id="PF01288">
    <property type="entry name" value="HPPK"/>
    <property type="match status" value="1"/>
</dbReference>
<gene>
    <name evidence="14" type="primary">folK</name>
    <name evidence="15" type="ORF">GGR41_000927</name>
    <name evidence="14" type="ORF">K8U84_00075</name>
</gene>
<evidence type="ECO:0000256" key="8">
    <source>
        <dbReference type="ARBA" id="ARBA00022840"/>
    </source>
</evidence>
<evidence type="ECO:0000256" key="10">
    <source>
        <dbReference type="ARBA" id="ARBA00029409"/>
    </source>
</evidence>
<dbReference type="GO" id="GO:0005524">
    <property type="term" value="F:ATP binding"/>
    <property type="evidence" value="ECO:0007669"/>
    <property type="project" value="UniProtKB-KW"/>
</dbReference>
<dbReference type="GO" id="GO:0046656">
    <property type="term" value="P:folic acid biosynthetic process"/>
    <property type="evidence" value="ECO:0007669"/>
    <property type="project" value="UniProtKB-KW"/>
</dbReference>
<dbReference type="AlphaFoldDB" id="A0A9D2VE00"/>
<reference evidence="15 17" key="1">
    <citation type="submission" date="2020-03" db="EMBL/GenBank/DDBJ databases">
        <title>Genomic Encyclopedia of Type Strains, Phase IV (KMG-IV): sequencing the most valuable type-strain genomes for metagenomic binning, comparative biology and taxonomic classification.</title>
        <authorList>
            <person name="Goeker M."/>
        </authorList>
    </citation>
    <scope>NUCLEOTIDE SEQUENCE [LARGE SCALE GENOMIC DNA]</scope>
    <source>
        <strain evidence="15 17">DSM 26613</strain>
    </source>
</reference>
<comment type="function">
    <text evidence="10">Catalyzes the transfer of pyrophosphate from adenosine triphosphate (ATP) to 6-hydroxymethyl-7,8-dihydropterin, an enzymatic step in folate biosynthesis pathway.</text>
</comment>
<dbReference type="InterPro" id="IPR035907">
    <property type="entry name" value="Hppk_sf"/>
</dbReference>
<dbReference type="RefSeq" id="WP_167660871.1">
    <property type="nucleotide sequence ID" value="NZ_BMCQ01000001.1"/>
</dbReference>
<keyword evidence="17" id="KW-1185">Reference proteome</keyword>
<reference evidence="14" key="2">
    <citation type="journal article" date="2021" name="PeerJ">
        <title>Extensive microbial diversity within the chicken gut microbiome revealed by metagenomics and culture.</title>
        <authorList>
            <person name="Gilroy R."/>
            <person name="Ravi A."/>
            <person name="Getino M."/>
            <person name="Pursley I."/>
            <person name="Horton D.L."/>
            <person name="Alikhan N.F."/>
            <person name="Baker D."/>
            <person name="Gharbi K."/>
            <person name="Hall N."/>
            <person name="Watson M."/>
            <person name="Adriaenssens E.M."/>
            <person name="Foster-Nyarko E."/>
            <person name="Jarju S."/>
            <person name="Secka A."/>
            <person name="Antonio M."/>
            <person name="Oren A."/>
            <person name="Chaudhuri R.R."/>
            <person name="La Ragione R."/>
            <person name="Hildebrand F."/>
            <person name="Pallen M.J."/>
        </authorList>
    </citation>
    <scope>NUCLEOTIDE SEQUENCE</scope>
    <source>
        <strain evidence="14">CHK175-13533</strain>
    </source>
</reference>
<keyword evidence="8" id="KW-0067">ATP-binding</keyword>
<dbReference type="GO" id="GO:0003848">
    <property type="term" value="F:2-amino-4-hydroxy-6-hydroxymethyldihydropteridine diphosphokinase activity"/>
    <property type="evidence" value="ECO:0007669"/>
    <property type="project" value="UniProtKB-EC"/>
</dbReference>
<dbReference type="InterPro" id="IPR000550">
    <property type="entry name" value="Hppk"/>
</dbReference>
<accession>A0A9D2VE00</accession>
<proteinExistence type="inferred from homology"/>
<evidence type="ECO:0000256" key="4">
    <source>
        <dbReference type="ARBA" id="ARBA00016218"/>
    </source>
</evidence>
<protein>
    <recommendedName>
        <fullName evidence="4">2-amino-4-hydroxy-6-hydroxymethyldihydropteridine pyrophosphokinase</fullName>
        <ecNumber evidence="3">2.7.6.3</ecNumber>
    </recommendedName>
    <alternativeName>
        <fullName evidence="11">6-hydroxymethyl-7,8-dihydropterin pyrophosphokinase</fullName>
    </alternativeName>
    <alternativeName>
        <fullName evidence="12">7,8-dihydro-6-hydroxymethylpterin-pyrophosphokinase</fullName>
    </alternativeName>
</protein>
<dbReference type="EMBL" id="JAATIZ010000002">
    <property type="protein sequence ID" value="NJB64698.1"/>
    <property type="molecule type" value="Genomic_DNA"/>
</dbReference>
<evidence type="ECO:0000313" key="14">
    <source>
        <dbReference type="EMBL" id="HJH22931.1"/>
    </source>
</evidence>
<keyword evidence="5 14" id="KW-0808">Transferase</keyword>
<evidence type="ECO:0000256" key="11">
    <source>
        <dbReference type="ARBA" id="ARBA00029766"/>
    </source>
</evidence>
<comment type="caution">
    <text evidence="14">The sequence shown here is derived from an EMBL/GenBank/DDBJ whole genome shotgun (WGS) entry which is preliminary data.</text>
</comment>
<comment type="similarity">
    <text evidence="2">Belongs to the HPPK family.</text>
</comment>
<dbReference type="EC" id="2.7.6.3" evidence="3"/>
<dbReference type="SUPFAM" id="SSF55083">
    <property type="entry name" value="6-hydroxymethyl-7,8-dihydropterin pyrophosphokinase, HPPK"/>
    <property type="match status" value="1"/>
</dbReference>
<evidence type="ECO:0000256" key="2">
    <source>
        <dbReference type="ARBA" id="ARBA00005810"/>
    </source>
</evidence>
<dbReference type="Proteomes" id="UP000700248">
    <property type="component" value="Unassembled WGS sequence"/>
</dbReference>
<dbReference type="Proteomes" id="UP000783934">
    <property type="component" value="Unassembled WGS sequence"/>
</dbReference>
<dbReference type="CDD" id="cd00483">
    <property type="entry name" value="HPPK"/>
    <property type="match status" value="1"/>
</dbReference>
<dbReference type="PANTHER" id="PTHR43071">
    <property type="entry name" value="2-AMINO-4-HYDROXY-6-HYDROXYMETHYLDIHYDROPTERIDINE PYROPHOSPHOKINASE"/>
    <property type="match status" value="1"/>
</dbReference>
<evidence type="ECO:0000256" key="1">
    <source>
        <dbReference type="ARBA" id="ARBA00005051"/>
    </source>
</evidence>
<evidence type="ECO:0000256" key="5">
    <source>
        <dbReference type="ARBA" id="ARBA00022679"/>
    </source>
</evidence>
<dbReference type="GO" id="GO:0016301">
    <property type="term" value="F:kinase activity"/>
    <property type="evidence" value="ECO:0007669"/>
    <property type="project" value="UniProtKB-KW"/>
</dbReference>
<evidence type="ECO:0000256" key="3">
    <source>
        <dbReference type="ARBA" id="ARBA00013253"/>
    </source>
</evidence>
<dbReference type="EMBL" id="DYTQ01000001">
    <property type="protein sequence ID" value="HJH22931.1"/>
    <property type="molecule type" value="Genomic_DNA"/>
</dbReference>
<evidence type="ECO:0000256" key="9">
    <source>
        <dbReference type="ARBA" id="ARBA00022909"/>
    </source>
</evidence>
<evidence type="ECO:0000259" key="13">
    <source>
        <dbReference type="Pfam" id="PF01288"/>
    </source>
</evidence>
<evidence type="ECO:0000313" key="16">
    <source>
        <dbReference type="Proteomes" id="UP000700248"/>
    </source>
</evidence>
<evidence type="ECO:0000313" key="17">
    <source>
        <dbReference type="Proteomes" id="UP000783934"/>
    </source>
</evidence>
<evidence type="ECO:0000313" key="15">
    <source>
        <dbReference type="EMBL" id="NJB64698.1"/>
    </source>
</evidence>
<evidence type="ECO:0000256" key="12">
    <source>
        <dbReference type="ARBA" id="ARBA00033413"/>
    </source>
</evidence>
<organism evidence="14 16">
    <name type="scientific">Paenalcaligenes hominis</name>
    <dbReference type="NCBI Taxonomy" id="643674"/>
    <lineage>
        <taxon>Bacteria</taxon>
        <taxon>Pseudomonadati</taxon>
        <taxon>Pseudomonadota</taxon>
        <taxon>Betaproteobacteria</taxon>
        <taxon>Burkholderiales</taxon>
        <taxon>Alcaligenaceae</taxon>
        <taxon>Paenalcaligenes</taxon>
    </lineage>
</organism>
<evidence type="ECO:0000256" key="6">
    <source>
        <dbReference type="ARBA" id="ARBA00022741"/>
    </source>
</evidence>
<feature type="domain" description="7,8-dihydro-6-hydroxymethylpterin-pyrophosphokinase" evidence="13">
    <location>
        <begin position="12"/>
        <end position="139"/>
    </location>
</feature>
<name>A0A9D2VE00_9BURK</name>
<sequence>MTNLNPSPTVAYIGMGANLGDAIGTLLKACEALHQLEHTTDVRISGFYQTAPVDADGPDYINAVAAITTRLTAPALLQALLAIENEHGRERNYPNAPRTLDLDLLLYGNEQFALPDLTVPHPRLHLRAFVLHPLAELAPTLQLAQGPIQDLLQRVADQPIRSLDQD</sequence>
<evidence type="ECO:0000256" key="7">
    <source>
        <dbReference type="ARBA" id="ARBA00022777"/>
    </source>
</evidence>
<dbReference type="PANTHER" id="PTHR43071:SF1">
    <property type="entry name" value="2-AMINO-4-HYDROXY-6-HYDROXYMETHYLDIHYDROPTERIDINE PYROPHOSPHOKINASE"/>
    <property type="match status" value="1"/>
</dbReference>
<dbReference type="NCBIfam" id="TIGR01498">
    <property type="entry name" value="folK"/>
    <property type="match status" value="1"/>
</dbReference>